<evidence type="ECO:0000313" key="2">
    <source>
        <dbReference type="EMBL" id="GAE01146.1"/>
    </source>
</evidence>
<sequence length="73" mass="8607">MIHGICYELKRENPVDAEETVELLYSAGLLKDDISSFTVTFGLKVYKESVELEFIYSYMYKRTTKTFITYFAR</sequence>
<evidence type="ECO:0000259" key="1">
    <source>
        <dbReference type="Pfam" id="PF11796"/>
    </source>
</evidence>
<accession>A0A0S6U219</accession>
<dbReference type="HOGENOM" id="CLU_2698046_0_0_9"/>
<gene>
    <name evidence="2" type="ORF">CBO05C_0836</name>
</gene>
<dbReference type="Pfam" id="PF11796">
    <property type="entry name" value="DUF3323"/>
    <property type="match status" value="1"/>
</dbReference>
<protein>
    <recommendedName>
        <fullName evidence="1">Conserved hypothetical protein CHP02679 N terminus domain-containing protein</fullName>
    </recommendedName>
</protein>
<dbReference type="InterPro" id="IPR024466">
    <property type="entry name" value="CHP02679_N"/>
</dbReference>
<name>A0A0S6U219_CLOBO</name>
<dbReference type="EMBL" id="DF384213">
    <property type="protein sequence ID" value="GAE01146.1"/>
    <property type="molecule type" value="Genomic_DNA"/>
</dbReference>
<organism evidence="2">
    <name type="scientific">Clostridium botulinum B str. Osaka05</name>
    <dbReference type="NCBI Taxonomy" id="1407017"/>
    <lineage>
        <taxon>Bacteria</taxon>
        <taxon>Bacillati</taxon>
        <taxon>Bacillota</taxon>
        <taxon>Clostridia</taxon>
        <taxon>Eubacteriales</taxon>
        <taxon>Clostridiaceae</taxon>
        <taxon>Clostridium</taxon>
    </lineage>
</organism>
<feature type="domain" description="Conserved hypothetical protein CHP02679 N terminus" evidence="1">
    <location>
        <begin position="2"/>
        <end position="44"/>
    </location>
</feature>
<dbReference type="AlphaFoldDB" id="A0A0S6U219"/>
<reference evidence="2" key="1">
    <citation type="submission" date="2013-10" db="EMBL/GenBank/DDBJ databases">
        <title>Draft genome sequence of Clostridium botulinum type B strain Osaka05.</title>
        <authorList>
            <person name="Sakaguchi Y."/>
            <person name="Hosomi K."/>
            <person name="Uchiyama J."/>
            <person name="Ogura Y."/>
            <person name="Sakaguchi M."/>
            <person name="Kohda T."/>
            <person name="Mukamoto M."/>
            <person name="Misawa N."/>
            <person name="Matsuzaki S."/>
            <person name="Hayashi T."/>
            <person name="Kozaki S."/>
        </authorList>
    </citation>
    <scope>NUCLEOTIDE SEQUENCE</scope>
    <source>
        <strain evidence="2">Osaka05</strain>
    </source>
</reference>
<dbReference type="Proteomes" id="UP000054164">
    <property type="component" value="Unassembled WGS sequence"/>
</dbReference>
<proteinExistence type="predicted"/>